<organism evidence="8 9">
    <name type="scientific">Endozoicomonas lisbonensis</name>
    <dbReference type="NCBI Taxonomy" id="3120522"/>
    <lineage>
        <taxon>Bacteria</taxon>
        <taxon>Pseudomonadati</taxon>
        <taxon>Pseudomonadota</taxon>
        <taxon>Gammaproteobacteria</taxon>
        <taxon>Oceanospirillales</taxon>
        <taxon>Endozoicomonadaceae</taxon>
        <taxon>Endozoicomonas</taxon>
    </lineage>
</organism>
<evidence type="ECO:0000256" key="4">
    <source>
        <dbReference type="ARBA" id="ARBA00022452"/>
    </source>
</evidence>
<dbReference type="RefSeq" id="WP_354009441.1">
    <property type="nucleotide sequence ID" value="NZ_JBEWTA010000001.1"/>
</dbReference>
<dbReference type="Pfam" id="PF02321">
    <property type="entry name" value="OEP"/>
    <property type="match status" value="2"/>
</dbReference>
<evidence type="ECO:0000256" key="5">
    <source>
        <dbReference type="ARBA" id="ARBA00022692"/>
    </source>
</evidence>
<dbReference type="Proteomes" id="UP001549366">
    <property type="component" value="Unassembled WGS sequence"/>
</dbReference>
<evidence type="ECO:0000256" key="1">
    <source>
        <dbReference type="ARBA" id="ARBA00004442"/>
    </source>
</evidence>
<dbReference type="PANTHER" id="PTHR30026">
    <property type="entry name" value="OUTER MEMBRANE PROTEIN TOLC"/>
    <property type="match status" value="1"/>
</dbReference>
<name>A0ABV2SNX3_9GAMM</name>
<gene>
    <name evidence="8" type="ORF">V5J35_004653</name>
</gene>
<reference evidence="8 9" key="1">
    <citation type="submission" date="2024-06" db="EMBL/GenBank/DDBJ databases">
        <title>Genomic Encyclopedia of Type Strains, Phase V (KMG-V): Genome sequencing to study the core and pangenomes of soil and plant-associated prokaryotes.</title>
        <authorList>
            <person name="Whitman W."/>
        </authorList>
    </citation>
    <scope>NUCLEOTIDE SEQUENCE [LARGE SCALE GENOMIC DNA]</scope>
    <source>
        <strain evidence="8 9">NE40</strain>
    </source>
</reference>
<keyword evidence="3" id="KW-0813">Transport</keyword>
<comment type="caution">
    <text evidence="8">The sequence shown here is derived from an EMBL/GenBank/DDBJ whole genome shotgun (WGS) entry which is preliminary data.</text>
</comment>
<keyword evidence="9" id="KW-1185">Reference proteome</keyword>
<comment type="similarity">
    <text evidence="2">Belongs to the outer membrane factor (OMF) (TC 1.B.17) family.</text>
</comment>
<keyword evidence="6" id="KW-0472">Membrane</keyword>
<comment type="subcellular location">
    <subcellularLocation>
        <location evidence="1">Cell outer membrane</location>
    </subcellularLocation>
</comment>
<dbReference type="EMBL" id="JBEWTB010000002">
    <property type="protein sequence ID" value="MET4759461.1"/>
    <property type="molecule type" value="Genomic_DNA"/>
</dbReference>
<evidence type="ECO:0000256" key="3">
    <source>
        <dbReference type="ARBA" id="ARBA00022448"/>
    </source>
</evidence>
<evidence type="ECO:0000256" key="6">
    <source>
        <dbReference type="ARBA" id="ARBA00023136"/>
    </source>
</evidence>
<dbReference type="PANTHER" id="PTHR30026:SF22">
    <property type="entry name" value="OUTER MEMBRANE EFFLUX PROTEIN"/>
    <property type="match status" value="1"/>
</dbReference>
<dbReference type="InterPro" id="IPR003423">
    <property type="entry name" value="OMP_efflux"/>
</dbReference>
<protein>
    <submittedName>
        <fullName evidence="8">Adhesin transport system outer membrane protein</fullName>
    </submittedName>
</protein>
<sequence>MNVKNFICKNQDTDEASQATCIPACYFQTGCRLLAACFMVAASPVWSLTLNESVKLAMETNPIAKTLNIDVEAGEARLKQKESSYYPQVSLTAEGGSSRSTGKTWTKHTRSSLDVKQILFDFYKTKHQIESTEFKLKHKEYLRKEGRQRLALLVSKAYLEVLKLKQILDLMGDNIAFYEKLLEQMQQREKAGASSFADVQRIQSLLQNARTIQVAYQSDSTFAREAFTLIVGQTPDNLVIPPLEKMNVALNLPEVITRTRASYYGAMAKRQNVESARSSLAESRSERYPDISLQASVSSEQSLQTLSKWKTDNKMLVVLSYNLWDGGNLEQRISENHSLFLRSQYQLDDYLKNLEKDVREAYNTMMRFREERRLNSEALDINKQIVQLYREEFDLGQRNLIDITTAQNDYHKSMVDDVYFHYEYYSSMMNVMFYLNKVTESVSQL</sequence>
<evidence type="ECO:0000313" key="9">
    <source>
        <dbReference type="Proteomes" id="UP001549366"/>
    </source>
</evidence>
<evidence type="ECO:0000256" key="7">
    <source>
        <dbReference type="ARBA" id="ARBA00023237"/>
    </source>
</evidence>
<proteinExistence type="inferred from homology"/>
<keyword evidence="7" id="KW-0998">Cell outer membrane</keyword>
<dbReference type="InterPro" id="IPR051906">
    <property type="entry name" value="TolC-like"/>
</dbReference>
<keyword evidence="4" id="KW-1134">Transmembrane beta strand</keyword>
<evidence type="ECO:0000256" key="2">
    <source>
        <dbReference type="ARBA" id="ARBA00007613"/>
    </source>
</evidence>
<dbReference type="SUPFAM" id="SSF56954">
    <property type="entry name" value="Outer membrane efflux proteins (OEP)"/>
    <property type="match status" value="1"/>
</dbReference>
<keyword evidence="5" id="KW-0812">Transmembrane</keyword>
<accession>A0ABV2SNX3</accession>
<evidence type="ECO:0000313" key="8">
    <source>
        <dbReference type="EMBL" id="MET4759461.1"/>
    </source>
</evidence>
<dbReference type="Gene3D" id="1.20.1600.10">
    <property type="entry name" value="Outer membrane efflux proteins (OEP)"/>
    <property type="match status" value="1"/>
</dbReference>